<reference evidence="3" key="1">
    <citation type="journal article" date="2019" name="Int. J. Syst. Evol. Microbiol.">
        <title>The Global Catalogue of Microorganisms (GCM) 10K type strain sequencing project: providing services to taxonomists for standard genome sequencing and annotation.</title>
        <authorList>
            <consortium name="The Broad Institute Genomics Platform"/>
            <consortium name="The Broad Institute Genome Sequencing Center for Infectious Disease"/>
            <person name="Wu L."/>
            <person name="Ma J."/>
        </authorList>
    </citation>
    <scope>NUCLEOTIDE SEQUENCE [LARGE SCALE GENOMIC DNA]</scope>
    <source>
        <strain evidence="3">CCUG 58127</strain>
    </source>
</reference>
<sequence length="218" mass="23650">MQRTSKTGRLTAIAIAAATAALAVAGPAQAADTHAASPHTTVANAATSQRISPRWAATPSNYYLYIYGQAQEQSNWCWAATGNSVAAYFGYDYSQNQFCDMAFGQSTDTTCPNTQANLGNDQQAFSTIGINPGSYISGTVSYSTVVNQISNNEPIMTRIGWTSGGGHMMVLTGYDTSNNQVQYYDPWPSDSRFNVSTYNWYRSNSQFTWTHTLYGIGA</sequence>
<dbReference type="Pfam" id="PF12385">
    <property type="entry name" value="Peptidase_C70"/>
    <property type="match status" value="1"/>
</dbReference>
<gene>
    <name evidence="2" type="ORF">ACFQDH_06840</name>
</gene>
<feature type="signal peptide" evidence="1">
    <location>
        <begin position="1"/>
        <end position="30"/>
    </location>
</feature>
<comment type="caution">
    <text evidence="2">The sequence shown here is derived from an EMBL/GenBank/DDBJ whole genome shotgun (WGS) entry which is preliminary data.</text>
</comment>
<dbReference type="Proteomes" id="UP001596298">
    <property type="component" value="Unassembled WGS sequence"/>
</dbReference>
<dbReference type="RefSeq" id="WP_382399728.1">
    <property type="nucleotide sequence ID" value="NZ_JBHSWH010000001.1"/>
</dbReference>
<evidence type="ECO:0000256" key="1">
    <source>
        <dbReference type="SAM" id="SignalP"/>
    </source>
</evidence>
<dbReference type="EMBL" id="JBHSWH010000001">
    <property type="protein sequence ID" value="MFC6704991.1"/>
    <property type="molecule type" value="Genomic_DNA"/>
</dbReference>
<organism evidence="2 3">
    <name type="scientific">Flexivirga alba</name>
    <dbReference type="NCBI Taxonomy" id="702742"/>
    <lineage>
        <taxon>Bacteria</taxon>
        <taxon>Bacillati</taxon>
        <taxon>Actinomycetota</taxon>
        <taxon>Actinomycetes</taxon>
        <taxon>Micrococcales</taxon>
        <taxon>Dermacoccaceae</taxon>
        <taxon>Flexivirga</taxon>
    </lineage>
</organism>
<name>A0ABW2ADT0_9MICO</name>
<feature type="chain" id="PRO_5046400144" evidence="1">
    <location>
        <begin position="31"/>
        <end position="218"/>
    </location>
</feature>
<evidence type="ECO:0000313" key="2">
    <source>
        <dbReference type="EMBL" id="MFC6704991.1"/>
    </source>
</evidence>
<dbReference type="InterPro" id="IPR022118">
    <property type="entry name" value="Peptidase_C70_AvrRpt2"/>
</dbReference>
<protein>
    <submittedName>
        <fullName evidence="2">Papain-like cysteine protease family protein</fullName>
    </submittedName>
</protein>
<proteinExistence type="predicted"/>
<evidence type="ECO:0000313" key="3">
    <source>
        <dbReference type="Proteomes" id="UP001596298"/>
    </source>
</evidence>
<keyword evidence="1" id="KW-0732">Signal</keyword>
<accession>A0ABW2ADT0</accession>
<keyword evidence="3" id="KW-1185">Reference proteome</keyword>
<dbReference type="Gene3D" id="3.90.70.10">
    <property type="entry name" value="Cysteine proteinases"/>
    <property type="match status" value="1"/>
</dbReference>